<protein>
    <recommendedName>
        <fullName evidence="6">TonB-dependent receptor plug domain-containing protein</fullName>
    </recommendedName>
</protein>
<dbReference type="GO" id="GO:0015344">
    <property type="term" value="F:siderophore uptake transmembrane transporter activity"/>
    <property type="evidence" value="ECO:0007669"/>
    <property type="project" value="TreeGrafter"/>
</dbReference>
<feature type="domain" description="TonB-dependent receptor plug" evidence="6">
    <location>
        <begin position="119"/>
        <end position="227"/>
    </location>
</feature>
<dbReference type="InterPro" id="IPR039426">
    <property type="entry name" value="TonB-dep_rcpt-like"/>
</dbReference>
<dbReference type="Gene3D" id="2.170.130.10">
    <property type="entry name" value="TonB-dependent receptor, plug domain"/>
    <property type="match status" value="1"/>
</dbReference>
<dbReference type="AlphaFoldDB" id="W4SF74"/>
<dbReference type="PROSITE" id="PS52016">
    <property type="entry name" value="TONB_DEPENDENT_REC_3"/>
    <property type="match status" value="1"/>
</dbReference>
<reference evidence="7 8" key="1">
    <citation type="submission" date="2014-01" db="EMBL/GenBank/DDBJ databases">
        <title>Genome sequence and analysis of Xanthomonas arboricola pv. pruni.</title>
        <authorList>
            <person name="Fujikawa T."/>
            <person name="Nakazono-Nagaoka E."/>
        </authorList>
    </citation>
    <scope>NUCLEOTIDE SEQUENCE [LARGE SCALE GENOMIC DNA]</scope>
    <source>
        <strain evidence="8">MAFF 301420</strain>
    </source>
</reference>
<proteinExistence type="inferred from homology"/>
<dbReference type="PANTHER" id="PTHR32552:SF89">
    <property type="entry name" value="CATECHOLATE SIDEROPHORE RECEPTOR FIU"/>
    <property type="match status" value="1"/>
</dbReference>
<comment type="subcellular location">
    <subcellularLocation>
        <location evidence="5">Cell outer membrane</location>
        <topology evidence="5">Multi-pass membrane protein</topology>
    </subcellularLocation>
</comment>
<keyword evidence="4" id="KW-0406">Ion transport</keyword>
<evidence type="ECO:0000256" key="1">
    <source>
        <dbReference type="ARBA" id="ARBA00022496"/>
    </source>
</evidence>
<dbReference type="Proteomes" id="UP000019084">
    <property type="component" value="Unassembled WGS sequence"/>
</dbReference>
<accession>W4SF74</accession>
<organism evidence="7 8">
    <name type="scientific">Xanthomonas arboricola pv. pruni MAFF 301420</name>
    <dbReference type="NCBI Taxonomy" id="1418095"/>
    <lineage>
        <taxon>Bacteria</taxon>
        <taxon>Pseudomonadati</taxon>
        <taxon>Pseudomonadota</taxon>
        <taxon>Gammaproteobacteria</taxon>
        <taxon>Lysobacterales</taxon>
        <taxon>Lysobacteraceae</taxon>
        <taxon>Xanthomonas</taxon>
    </lineage>
</organism>
<keyword evidence="5" id="KW-0813">Transport</keyword>
<evidence type="ECO:0000313" key="8">
    <source>
        <dbReference type="Proteomes" id="UP000019084"/>
    </source>
</evidence>
<dbReference type="EMBL" id="BAVC01000078">
    <property type="protein sequence ID" value="GAE54589.1"/>
    <property type="molecule type" value="Genomic_DNA"/>
</dbReference>
<keyword evidence="2" id="KW-0732">Signal</keyword>
<keyword evidence="5" id="KW-1134">Transmembrane beta strand</keyword>
<evidence type="ECO:0000313" key="7">
    <source>
        <dbReference type="EMBL" id="GAE54589.1"/>
    </source>
</evidence>
<dbReference type="GO" id="GO:0009279">
    <property type="term" value="C:cell outer membrane"/>
    <property type="evidence" value="ECO:0007669"/>
    <property type="project" value="UniProtKB-SubCell"/>
</dbReference>
<name>W4SF74_9XANT</name>
<dbReference type="InterPro" id="IPR037066">
    <property type="entry name" value="Plug_dom_sf"/>
</dbReference>
<evidence type="ECO:0000256" key="2">
    <source>
        <dbReference type="ARBA" id="ARBA00022729"/>
    </source>
</evidence>
<evidence type="ECO:0000256" key="4">
    <source>
        <dbReference type="ARBA" id="ARBA00023065"/>
    </source>
</evidence>
<dbReference type="InterPro" id="IPR012910">
    <property type="entry name" value="Plug_dom"/>
</dbReference>
<keyword evidence="5" id="KW-0472">Membrane</keyword>
<comment type="similarity">
    <text evidence="5">Belongs to the TonB-dependent receptor family.</text>
</comment>
<evidence type="ECO:0000256" key="5">
    <source>
        <dbReference type="PROSITE-ProRule" id="PRU01360"/>
    </source>
</evidence>
<dbReference type="SUPFAM" id="SSF56935">
    <property type="entry name" value="Porins"/>
    <property type="match status" value="1"/>
</dbReference>
<keyword evidence="5" id="KW-0998">Cell outer membrane</keyword>
<comment type="caution">
    <text evidence="7">The sequence shown here is derived from an EMBL/GenBank/DDBJ whole genome shotgun (WGS) entry which is preliminary data.</text>
</comment>
<keyword evidence="3" id="KW-0408">Iron</keyword>
<evidence type="ECO:0000259" key="6">
    <source>
        <dbReference type="Pfam" id="PF07715"/>
    </source>
</evidence>
<keyword evidence="1" id="KW-0410">Iron transport</keyword>
<keyword evidence="5" id="KW-0812">Transmembrane</keyword>
<evidence type="ECO:0000256" key="3">
    <source>
        <dbReference type="ARBA" id="ARBA00023004"/>
    </source>
</evidence>
<dbReference type="Pfam" id="PF07715">
    <property type="entry name" value="Plug"/>
    <property type="match status" value="1"/>
</dbReference>
<sequence length="427" mass="45331">MRLGTTRIAGKHDSFATATVINVSYVVDTLRRETPVLHRALPSAVLEQDSPMTSARRFHVTPLALALAALLPAIASAATPAADPVAGADAPVADAPVSVADAATNATQLDAINVVSQGSTRQVQRISRQDIEQLTPGSSAFKAVEKLPGVQFQSADPFGTYEWSTQVTLHGFDQSRLGYTLDGIPLGNMSYGVTNGLHITRAIISENLGSVEIAQGAGALGTASNTNLGGTMQFYSADPQSTPGLRLVQTVGSDATRRTFVRGDTGDRNGLSAYLSYANASTDKWKGFGDQQSEQANLKTVYQWGDGNRLSLFVDTSRRKEYDYMDLSLTSQRALAGTTTTCSRIGPRRYRWRVRIRTPAPPAAWPTAIRNRWPGCLTITAGSTPATTLAAACAATTWPGCRARSCSVAPPWMPPATTTAIVAKVSG</sequence>
<dbReference type="PANTHER" id="PTHR32552">
    <property type="entry name" value="FERRICHROME IRON RECEPTOR-RELATED"/>
    <property type="match status" value="1"/>
</dbReference>
<gene>
    <name evidence="7" type="ORF">XPR_1224</name>
</gene>